<dbReference type="Proteomes" id="UP000604046">
    <property type="component" value="Unassembled WGS sequence"/>
</dbReference>
<organism evidence="2 3">
    <name type="scientific">Symbiodinium natans</name>
    <dbReference type="NCBI Taxonomy" id="878477"/>
    <lineage>
        <taxon>Eukaryota</taxon>
        <taxon>Sar</taxon>
        <taxon>Alveolata</taxon>
        <taxon>Dinophyceae</taxon>
        <taxon>Suessiales</taxon>
        <taxon>Symbiodiniaceae</taxon>
        <taxon>Symbiodinium</taxon>
    </lineage>
</organism>
<accession>A0A812I129</accession>
<keyword evidence="3" id="KW-1185">Reference proteome</keyword>
<dbReference type="AlphaFoldDB" id="A0A812I129"/>
<dbReference type="PROSITE" id="PS50948">
    <property type="entry name" value="PAN"/>
    <property type="match status" value="1"/>
</dbReference>
<comment type="caution">
    <text evidence="2">The sequence shown here is derived from an EMBL/GenBank/DDBJ whole genome shotgun (WGS) entry which is preliminary data.</text>
</comment>
<protein>
    <recommendedName>
        <fullName evidence="1">Apple domain-containing protein</fullName>
    </recommendedName>
</protein>
<dbReference type="OrthoDB" id="406778at2759"/>
<dbReference type="Pfam" id="PF00024">
    <property type="entry name" value="PAN_1"/>
    <property type="match status" value="1"/>
</dbReference>
<gene>
    <name evidence="2" type="ORF">SNAT2548_LOCUS2491</name>
</gene>
<dbReference type="Gene3D" id="3.50.4.10">
    <property type="entry name" value="Hepatocyte Growth Factor"/>
    <property type="match status" value="1"/>
</dbReference>
<name>A0A812I129_9DINO</name>
<feature type="domain" description="Apple" evidence="1">
    <location>
        <begin position="68"/>
        <end position="132"/>
    </location>
</feature>
<dbReference type="EMBL" id="CAJNDS010000148">
    <property type="protein sequence ID" value="CAE6970584.1"/>
    <property type="molecule type" value="Genomic_DNA"/>
</dbReference>
<evidence type="ECO:0000313" key="3">
    <source>
        <dbReference type="Proteomes" id="UP000604046"/>
    </source>
</evidence>
<evidence type="ECO:0000313" key="2">
    <source>
        <dbReference type="EMBL" id="CAE6970584.1"/>
    </source>
</evidence>
<proteinExistence type="predicted"/>
<dbReference type="InterPro" id="IPR003609">
    <property type="entry name" value="Pan_app"/>
</dbReference>
<evidence type="ECO:0000259" key="1">
    <source>
        <dbReference type="PROSITE" id="PS50948"/>
    </source>
</evidence>
<sequence>MRLGQRACMAEPLCSGVEYSEGRCEVWTRVGGIRATRALANFRCLRYEPPGASALQPQDGAGGVDRVCRGTSATDNSPSYMTEMEADSLFECKALCLKDPECKGIEFAPHLRRCEVWNRYPSHTQMVSGFVCLARAPEPFQPLLGDGSDQACRGAHSNDNSQAYYTVLPEPSLDACIWSCLANDDCKGVEFSRGRCEVWTRAEGIQATISLKGFTCLRRPTAPALASLGSRKSRHQRFLGPAFLQAGSRV</sequence>
<reference evidence="2" key="1">
    <citation type="submission" date="2021-02" db="EMBL/GenBank/DDBJ databases">
        <authorList>
            <person name="Dougan E. K."/>
            <person name="Rhodes N."/>
            <person name="Thang M."/>
            <person name="Chan C."/>
        </authorList>
    </citation>
    <scope>NUCLEOTIDE SEQUENCE</scope>
</reference>